<dbReference type="Pfam" id="PF21989">
    <property type="entry name" value="RA_2"/>
    <property type="match status" value="1"/>
</dbReference>
<dbReference type="EC" id="3.2.1.-" evidence="7"/>
<feature type="active site" description="Proton donor" evidence="4">
    <location>
        <position position="1245"/>
    </location>
</feature>
<evidence type="ECO:0000259" key="12">
    <source>
        <dbReference type="PROSITE" id="PS51016"/>
    </source>
</evidence>
<keyword evidence="3 8" id="KW-0175">Coiled coil</keyword>
<keyword evidence="5" id="KW-0479">Metal-binding</keyword>
<dbReference type="SMART" id="SM00295">
    <property type="entry name" value="B41"/>
    <property type="match status" value="1"/>
</dbReference>
<evidence type="ECO:0000256" key="3">
    <source>
        <dbReference type="ARBA" id="ARBA00023054"/>
    </source>
</evidence>
<dbReference type="PANTHER" id="PTHR22903">
    <property type="entry name" value="PLEKHH PROTEIN"/>
    <property type="match status" value="1"/>
</dbReference>
<dbReference type="Gene3D" id="1.50.10.10">
    <property type="match status" value="1"/>
</dbReference>
<evidence type="ECO:0000313" key="13">
    <source>
        <dbReference type="EMBL" id="KAJ6220921.1"/>
    </source>
</evidence>
<evidence type="ECO:0000256" key="9">
    <source>
        <dbReference type="SAM" id="MobiDB-lite"/>
    </source>
</evidence>
<dbReference type="PROSITE" id="PS51016">
    <property type="entry name" value="MYTH4"/>
    <property type="match status" value="1"/>
</dbReference>
<keyword evidence="14" id="KW-1185">Reference proteome</keyword>
<feature type="compositionally biased region" description="Low complexity" evidence="9">
    <location>
        <begin position="762"/>
        <end position="776"/>
    </location>
</feature>
<dbReference type="InterPro" id="IPR035963">
    <property type="entry name" value="FERM_2"/>
</dbReference>
<dbReference type="InterPro" id="IPR036026">
    <property type="entry name" value="Seven-hairpin_glycosidases"/>
</dbReference>
<dbReference type="GO" id="GO:0048731">
    <property type="term" value="P:system development"/>
    <property type="evidence" value="ECO:0007669"/>
    <property type="project" value="UniProtKB-ARBA"/>
</dbReference>
<dbReference type="PROSITE" id="PS50057">
    <property type="entry name" value="FERM_3"/>
    <property type="match status" value="1"/>
</dbReference>
<dbReference type="InterPro" id="IPR014352">
    <property type="entry name" value="FERM/acyl-CoA-bd_prot_sf"/>
</dbReference>
<dbReference type="InterPro" id="IPR001849">
    <property type="entry name" value="PH_domain"/>
</dbReference>
<dbReference type="GO" id="GO:0005856">
    <property type="term" value="C:cytoskeleton"/>
    <property type="evidence" value="ECO:0007669"/>
    <property type="project" value="InterPro"/>
</dbReference>
<dbReference type="InterPro" id="IPR000299">
    <property type="entry name" value="FERM_domain"/>
</dbReference>
<keyword evidence="2" id="KW-0677">Repeat</keyword>
<dbReference type="InterPro" id="IPR029071">
    <property type="entry name" value="Ubiquitin-like_domsf"/>
</dbReference>
<dbReference type="InterPro" id="IPR001382">
    <property type="entry name" value="Glyco_hydro_47"/>
</dbReference>
<dbReference type="InterPro" id="IPR012341">
    <property type="entry name" value="6hp_glycosidase-like_sf"/>
</dbReference>
<dbReference type="Proteomes" id="UP001142055">
    <property type="component" value="Chromosome 2"/>
</dbReference>
<evidence type="ECO:0000256" key="1">
    <source>
        <dbReference type="ARBA" id="ARBA00007658"/>
    </source>
</evidence>
<feature type="coiled-coil region" evidence="8">
    <location>
        <begin position="31"/>
        <end position="65"/>
    </location>
</feature>
<dbReference type="InterPro" id="IPR019749">
    <property type="entry name" value="Band_41_domain"/>
</dbReference>
<evidence type="ECO:0000259" key="11">
    <source>
        <dbReference type="PROSITE" id="PS50057"/>
    </source>
</evidence>
<dbReference type="Gene3D" id="3.10.20.90">
    <property type="entry name" value="Phosphatidylinositol 3-kinase Catalytic Subunit, Chain A, domain 1"/>
    <property type="match status" value="1"/>
</dbReference>
<name>A0A9Q0M7L1_BLOTA</name>
<evidence type="ECO:0000256" key="6">
    <source>
        <dbReference type="PIRSR" id="PIRSR601382-3"/>
    </source>
</evidence>
<dbReference type="GO" id="GO:0009887">
    <property type="term" value="P:animal organ morphogenesis"/>
    <property type="evidence" value="ECO:0007669"/>
    <property type="project" value="UniProtKB-ARBA"/>
</dbReference>
<feature type="active site" description="Proton donor" evidence="4">
    <location>
        <position position="1497"/>
    </location>
</feature>
<keyword evidence="7" id="KW-0326">Glycosidase</keyword>
<feature type="domain" description="MyTH4" evidence="12">
    <location>
        <begin position="652"/>
        <end position="864"/>
    </location>
</feature>
<reference evidence="13" key="1">
    <citation type="submission" date="2022-12" db="EMBL/GenBank/DDBJ databases">
        <title>Genome assemblies of Blomia tropicalis.</title>
        <authorList>
            <person name="Cui Y."/>
        </authorList>
    </citation>
    <scope>NUCLEOTIDE SEQUENCE</scope>
    <source>
        <tissue evidence="13">Adult mites</tissue>
    </source>
</reference>
<dbReference type="PROSITE" id="PS50003">
    <property type="entry name" value="PH_DOMAIN"/>
    <property type="match status" value="1"/>
</dbReference>
<feature type="disulfide bond" evidence="6">
    <location>
        <begin position="1445"/>
        <end position="1483"/>
    </location>
</feature>
<feature type="compositionally biased region" description="Acidic residues" evidence="9">
    <location>
        <begin position="104"/>
        <end position="114"/>
    </location>
</feature>
<accession>A0A9Q0M7L1</accession>
<dbReference type="InterPro" id="IPR038185">
    <property type="entry name" value="MyTH4_dom_sf"/>
</dbReference>
<dbReference type="InterPro" id="IPR000857">
    <property type="entry name" value="MyTH4_dom"/>
</dbReference>
<keyword evidence="5" id="KW-0106">Calcium</keyword>
<dbReference type="PANTHER" id="PTHR22903:SF8">
    <property type="entry name" value="MAX-1A"/>
    <property type="match status" value="1"/>
</dbReference>
<evidence type="ECO:0000256" key="8">
    <source>
        <dbReference type="SAM" id="Coils"/>
    </source>
</evidence>
<dbReference type="PRINTS" id="PR00747">
    <property type="entry name" value="GLYHDRLASE47"/>
</dbReference>
<evidence type="ECO:0000313" key="14">
    <source>
        <dbReference type="Proteomes" id="UP001142055"/>
    </source>
</evidence>
<dbReference type="Gene3D" id="1.20.80.10">
    <property type="match status" value="1"/>
</dbReference>
<dbReference type="CDD" id="cd17094">
    <property type="entry name" value="FERM_F1_Max1_like"/>
    <property type="match status" value="1"/>
</dbReference>
<feature type="binding site" evidence="5">
    <location>
        <position position="1615"/>
    </location>
    <ligand>
        <name>Ca(2+)</name>
        <dbReference type="ChEBI" id="CHEBI:29108"/>
    </ligand>
</feature>
<keyword evidence="6" id="KW-1015">Disulfide bond</keyword>
<comment type="similarity">
    <text evidence="1 7">Belongs to the glycosyl hydrolase 47 family.</text>
</comment>
<dbReference type="GO" id="GO:0016020">
    <property type="term" value="C:membrane"/>
    <property type="evidence" value="ECO:0007669"/>
    <property type="project" value="InterPro"/>
</dbReference>
<dbReference type="Gene3D" id="2.30.29.30">
    <property type="entry name" value="Pleckstrin-homology domain (PH domain)/Phosphotyrosine-binding domain (PTB)"/>
    <property type="match status" value="1"/>
</dbReference>
<feature type="compositionally biased region" description="Polar residues" evidence="9">
    <location>
        <begin position="140"/>
        <end position="157"/>
    </location>
</feature>
<comment type="caution">
    <text evidence="13">The sequence shown here is derived from an EMBL/GenBank/DDBJ whole genome shotgun (WGS) entry which is preliminary data.</text>
</comment>
<dbReference type="GO" id="GO:0071944">
    <property type="term" value="C:cell periphery"/>
    <property type="evidence" value="ECO:0007669"/>
    <property type="project" value="UniProtKB-ARBA"/>
</dbReference>
<keyword evidence="7" id="KW-0378">Hydrolase</keyword>
<evidence type="ECO:0000256" key="5">
    <source>
        <dbReference type="PIRSR" id="PIRSR601382-2"/>
    </source>
</evidence>
<dbReference type="SMART" id="SM00233">
    <property type="entry name" value="PH"/>
    <property type="match status" value="2"/>
</dbReference>
<dbReference type="Pfam" id="PF00784">
    <property type="entry name" value="MyTH4"/>
    <property type="match status" value="1"/>
</dbReference>
<evidence type="ECO:0000259" key="10">
    <source>
        <dbReference type="PROSITE" id="PS50003"/>
    </source>
</evidence>
<proteinExistence type="inferred from homology"/>
<dbReference type="EMBL" id="JAPWDV010000002">
    <property type="protein sequence ID" value="KAJ6220921.1"/>
    <property type="molecule type" value="Genomic_DNA"/>
</dbReference>
<feature type="region of interest" description="Disordered" evidence="9">
    <location>
        <begin position="755"/>
        <end position="781"/>
    </location>
</feature>
<dbReference type="SUPFAM" id="SSF50729">
    <property type="entry name" value="PH domain-like"/>
    <property type="match status" value="2"/>
</dbReference>
<dbReference type="Gene3D" id="1.25.40.530">
    <property type="entry name" value="MyTH4 domain"/>
    <property type="match status" value="1"/>
</dbReference>
<dbReference type="GO" id="GO:0004571">
    <property type="term" value="F:mannosyl-oligosaccharide 1,2-alpha-mannosidase activity"/>
    <property type="evidence" value="ECO:0007669"/>
    <property type="project" value="InterPro"/>
</dbReference>
<dbReference type="SUPFAM" id="SSF54236">
    <property type="entry name" value="Ubiquitin-like"/>
    <property type="match status" value="1"/>
</dbReference>
<feature type="domain" description="FERM" evidence="11">
    <location>
        <begin position="875"/>
        <end position="1230"/>
    </location>
</feature>
<dbReference type="GO" id="GO:0005975">
    <property type="term" value="P:carbohydrate metabolic process"/>
    <property type="evidence" value="ECO:0007669"/>
    <property type="project" value="InterPro"/>
</dbReference>
<evidence type="ECO:0000256" key="2">
    <source>
        <dbReference type="ARBA" id="ARBA00022737"/>
    </source>
</evidence>
<dbReference type="Pfam" id="PF00169">
    <property type="entry name" value="PH"/>
    <property type="match status" value="1"/>
</dbReference>
<feature type="domain" description="PH" evidence="10">
    <location>
        <begin position="391"/>
        <end position="488"/>
    </location>
</feature>
<dbReference type="InterPro" id="IPR011993">
    <property type="entry name" value="PH-like_dom_sf"/>
</dbReference>
<feature type="region of interest" description="Disordered" evidence="9">
    <location>
        <begin position="96"/>
        <end position="157"/>
    </location>
</feature>
<dbReference type="SUPFAM" id="SSF47031">
    <property type="entry name" value="Second domain of FERM"/>
    <property type="match status" value="1"/>
</dbReference>
<evidence type="ECO:0000256" key="7">
    <source>
        <dbReference type="RuleBase" id="RU361193"/>
    </source>
</evidence>
<feature type="active site" evidence="4">
    <location>
        <position position="1379"/>
    </location>
</feature>
<dbReference type="Pfam" id="PF01532">
    <property type="entry name" value="Glyco_hydro_47"/>
    <property type="match status" value="1"/>
</dbReference>
<gene>
    <name evidence="13" type="ORF">RDWZM_006733</name>
</gene>
<protein>
    <recommendedName>
        <fullName evidence="7">alpha-1,2-Mannosidase</fullName>
        <ecNumber evidence="7">3.2.1.-</ecNumber>
    </recommendedName>
</protein>
<organism evidence="13 14">
    <name type="scientific">Blomia tropicalis</name>
    <name type="common">Mite</name>
    <dbReference type="NCBI Taxonomy" id="40697"/>
    <lineage>
        <taxon>Eukaryota</taxon>
        <taxon>Metazoa</taxon>
        <taxon>Ecdysozoa</taxon>
        <taxon>Arthropoda</taxon>
        <taxon>Chelicerata</taxon>
        <taxon>Arachnida</taxon>
        <taxon>Acari</taxon>
        <taxon>Acariformes</taxon>
        <taxon>Sarcoptiformes</taxon>
        <taxon>Astigmata</taxon>
        <taxon>Glycyphagoidea</taxon>
        <taxon>Echimyopodidae</taxon>
        <taxon>Blomia</taxon>
    </lineage>
</organism>
<sequence>MDHSSITRNNPFNEDEDVGISSHMVDVSQMKEWVSSKLKALEDQNHHLKEENRKFNQELTRLKEIYVKKSLTPEVRRKTSRRELYANAHKYENLYDNVSSESSSTDDNDDDDNETFFVTKPRFHKNPRTPNRTCNREPPKSNNNKQPRIDGSSITLLSGNSRQICSNRAGSLDRKLSRMKRLNFNEMKKQSRLNINRHKYNNNKKWNDDQDEQKGGPLNYGIEQSDPTMAIKPPTPPLHRCPSWESRIYEIANNGIKSVISTPIQPVKRFEPSMTSQLSHNAESDTMIPIWNEKSLPIFQQINGRVTKVRLNSFDESMSSEFEGFALAKASSTTSSGNESDFQHQQWYPMDGNISDSSQDYVLPPDAKAAISMKSLRISDEQKNVNSLENRFEKSGYLLKLSGRFRTWKRRWFVVKQGVMMYYKSHEDYSIKLKPKTEIILDPSCKLVRSKQCRFQLSYKDGKKSIQLSADCLESFNDWIRVINHSLTYHNIMKLQENQVPIIENNLVKVRFGHSLKCLASLYGQYLVYFTQSDCQKIPLGFTDLKNSKVQQMDSLDNIDDTVFIYEDTKRLIHNSISIHAKDNSEPIYLLFFSKQDFNLWLHHLTTAASDDPNLKTGFEQFLTLLSSVEFNIGNDDEFYRNPIWNNPSITFTIEPISEPLTSLSTIELKTEAVKLFKSIQLFTSVPIDNSAIDYHVSVVQNSLKICFEHVDLQSELYFQLIKQSTPCKELAHLNTNAIHTFLCSPQSIFNQCETTSGANNEPSSSEKSSPSSSSEQQIPTTGLNASKYSTMFLQCFQFLSVMVSIFEPKNQVLWLLKHHLNRTKDQKTELGKYAFYCERALQRQFANGPRRQPPSRMEVLSILQRNPYKHSMPHSIPVHFSNGSYLVVGFDGSSTVSEFVQMINSESGIRENQYSGFALFSDDPLDDQVEHLLNPSCKLADIISHWESNLRKYHLGKFESTKAIKLTYKHRLCLKRYFKNETDKERILWVYDINASIVSCKFPIMFDLAIELMALLMQIENGDIKHRDSSNLDSIYDRSLNCFLPVKFRKVSNLKELILTRWTELCGRSTLDCVRIYLNCTRRTTDLCGSAIFPAKVSNSFKYDDMTSLQLCKIFSPYSTVWIAVCEDLIELLEYIHEHDDVSLQTQRDQTQRDQSIPPQNSIQKKIQDAIRHSWIGYRRFSWGQDHLKPVSKSGQNWFHIGLTILDSLDTLLMAGLETEYNEGLKWVQNDLNFNIYQEVNCFETTIRALGGLLSAYHLKKDDILLERADDLGSRLIHCFDSPSQTVPFSDLNLKTKTPKAPRWSSDSSLSEVSTMQLEFRDLTYETKNDEYEKKSFATSIHIHELVEQRNDPLLPMYINPVSGQLSPAVVTLGARADSYYEYLYKQYRQIKKDFLLEDYIKSIAAIKDKLLKHTKGDLKLAFIGELYPNNRETISPKMDHLVCFLSGTLTLGYHHEYDPQSPNKKVFLEHLELAEDLARTCNYMYNLTQTGLAPEIAYFGINEEDKEYSIHKQDTHNLLRPEFVESLFFLYHITGKPIYREWGLQIFNAFEKYCRVPSGGYTTINDVENAKNVRPRDMMESFWIAETLKYLYLLFLDDKKIVNSLLDNYIFNSEGHLMLKRVK</sequence>
<feature type="active site" evidence="4">
    <location>
        <position position="1524"/>
    </location>
</feature>
<dbReference type="SMART" id="SM00139">
    <property type="entry name" value="MyTH4"/>
    <property type="match status" value="1"/>
</dbReference>
<dbReference type="OMA" id="YKHRLCL"/>
<evidence type="ECO:0000256" key="4">
    <source>
        <dbReference type="PIRSR" id="PIRSR601382-1"/>
    </source>
</evidence>
<dbReference type="GO" id="GO:0005509">
    <property type="term" value="F:calcium ion binding"/>
    <property type="evidence" value="ECO:0007669"/>
    <property type="project" value="InterPro"/>
</dbReference>
<comment type="cofactor">
    <cofactor evidence="5">
        <name>Ca(2+)</name>
        <dbReference type="ChEBI" id="CHEBI:29108"/>
    </cofactor>
</comment>
<dbReference type="SUPFAM" id="SSF48225">
    <property type="entry name" value="Seven-hairpin glycosidases"/>
    <property type="match status" value="1"/>
</dbReference>